<protein>
    <submittedName>
        <fullName evidence="2">Uncharacterized protein</fullName>
    </submittedName>
</protein>
<dbReference type="InterPro" id="IPR050870">
    <property type="entry name" value="FAST_kinase"/>
</dbReference>
<keyword evidence="1" id="KW-1133">Transmembrane helix</keyword>
<reference evidence="2 3" key="1">
    <citation type="submission" date="2021-06" db="EMBL/GenBank/DDBJ databases">
        <authorList>
            <person name="Palmer J.M."/>
        </authorList>
    </citation>
    <scope>NUCLEOTIDE SEQUENCE [LARGE SCALE GENOMIC DNA]</scope>
    <source>
        <strain evidence="2 3">GA_2019</strain>
        <tissue evidence="2">Muscle</tissue>
    </source>
</reference>
<organism evidence="2 3">
    <name type="scientific">Goodea atripinnis</name>
    <dbReference type="NCBI Taxonomy" id="208336"/>
    <lineage>
        <taxon>Eukaryota</taxon>
        <taxon>Metazoa</taxon>
        <taxon>Chordata</taxon>
        <taxon>Craniata</taxon>
        <taxon>Vertebrata</taxon>
        <taxon>Euteleostomi</taxon>
        <taxon>Actinopterygii</taxon>
        <taxon>Neopterygii</taxon>
        <taxon>Teleostei</taxon>
        <taxon>Neoteleostei</taxon>
        <taxon>Acanthomorphata</taxon>
        <taxon>Ovalentaria</taxon>
        <taxon>Atherinomorphae</taxon>
        <taxon>Cyprinodontiformes</taxon>
        <taxon>Goodeidae</taxon>
        <taxon>Goodea</taxon>
    </lineage>
</organism>
<keyword evidence="1" id="KW-0812">Transmembrane</keyword>
<keyword evidence="1" id="KW-0472">Membrane</keyword>
<name>A0ABV0N889_9TELE</name>
<dbReference type="EMBL" id="JAHRIO010030018">
    <property type="protein sequence ID" value="MEQ2167144.1"/>
    <property type="molecule type" value="Genomic_DNA"/>
</dbReference>
<gene>
    <name evidence="2" type="ORF">GOODEAATRI_001102</name>
</gene>
<comment type="caution">
    <text evidence="2">The sequence shown here is derived from an EMBL/GenBank/DDBJ whole genome shotgun (WGS) entry which is preliminary data.</text>
</comment>
<sequence length="235" mass="27029">MKTSGTGIRDQVLEGLQVCSAEDQVLDLVGKNKAKLTVEHVSCAVRMLWEFQKERPELLRTVHLIKSHPQFLTLRVLAENKIALMDDFTLVDMLYAFLRILTALMISVASLMSTRLRDALISRAEYLLHTVDPLNYNTPRRMVQFLRNIKYIHRPLLEKCNEIFLRNIPRLDAENISIILGLYQSLQFNNCDFRLAAKKRLTELIDTSTDPFSFSKLFVALAPIGSPDIRERLVL</sequence>
<accession>A0ABV0N889</accession>
<dbReference type="PANTHER" id="PTHR21228">
    <property type="entry name" value="FAST LEU-RICH DOMAIN-CONTAINING"/>
    <property type="match status" value="1"/>
</dbReference>
<evidence type="ECO:0000313" key="3">
    <source>
        <dbReference type="Proteomes" id="UP001476798"/>
    </source>
</evidence>
<feature type="transmembrane region" description="Helical" evidence="1">
    <location>
        <begin position="93"/>
        <end position="113"/>
    </location>
</feature>
<proteinExistence type="predicted"/>
<evidence type="ECO:0000256" key="1">
    <source>
        <dbReference type="SAM" id="Phobius"/>
    </source>
</evidence>
<dbReference type="PANTHER" id="PTHR21228:SF29">
    <property type="entry name" value="FAST KINASE DOMAIN-CONTAINING PROTEIN 1, MITOCHONDRIAL"/>
    <property type="match status" value="1"/>
</dbReference>
<dbReference type="Proteomes" id="UP001476798">
    <property type="component" value="Unassembled WGS sequence"/>
</dbReference>
<keyword evidence="3" id="KW-1185">Reference proteome</keyword>
<evidence type="ECO:0000313" key="2">
    <source>
        <dbReference type="EMBL" id="MEQ2167144.1"/>
    </source>
</evidence>